<evidence type="ECO:0000256" key="5">
    <source>
        <dbReference type="ARBA" id="ARBA00023163"/>
    </source>
</evidence>
<dbReference type="PANTHER" id="PTHR46373">
    <property type="entry name" value="PROTEIN RKD4"/>
    <property type="match status" value="1"/>
</dbReference>
<feature type="compositionally biased region" description="Polar residues" evidence="8">
    <location>
        <begin position="335"/>
        <end position="358"/>
    </location>
</feature>
<evidence type="ECO:0000259" key="9">
    <source>
        <dbReference type="PROSITE" id="PS51519"/>
    </source>
</evidence>
<dbReference type="Pfam" id="PF02042">
    <property type="entry name" value="RWP-RK"/>
    <property type="match status" value="1"/>
</dbReference>
<dbReference type="Proteomes" id="UP001085076">
    <property type="component" value="Miscellaneous, Linkage group lg01"/>
</dbReference>
<keyword evidence="3 7" id="KW-0175">Coiled coil</keyword>
<comment type="caution">
    <text evidence="10">The sequence shown here is derived from an EMBL/GenBank/DDBJ whole genome shotgun (WGS) entry which is preliminary data.</text>
</comment>
<evidence type="ECO:0000313" key="10">
    <source>
        <dbReference type="EMBL" id="KAJ0987332.1"/>
    </source>
</evidence>
<accession>A0A9D5HT99</accession>
<feature type="coiled-coil region" evidence="7">
    <location>
        <begin position="438"/>
        <end position="480"/>
    </location>
</feature>
<organism evidence="10 11">
    <name type="scientific">Dioscorea zingiberensis</name>
    <dbReference type="NCBI Taxonomy" id="325984"/>
    <lineage>
        <taxon>Eukaryota</taxon>
        <taxon>Viridiplantae</taxon>
        <taxon>Streptophyta</taxon>
        <taxon>Embryophyta</taxon>
        <taxon>Tracheophyta</taxon>
        <taxon>Spermatophyta</taxon>
        <taxon>Magnoliopsida</taxon>
        <taxon>Liliopsida</taxon>
        <taxon>Dioscoreales</taxon>
        <taxon>Dioscoreaceae</taxon>
        <taxon>Dioscorea</taxon>
    </lineage>
</organism>
<protein>
    <recommendedName>
        <fullName evidence="9">RWP-RK domain-containing protein</fullName>
    </recommendedName>
</protein>
<dbReference type="InterPro" id="IPR003035">
    <property type="entry name" value="RWP-RK_dom"/>
</dbReference>
<comment type="function">
    <text evidence="1">Putative transcription factor.</text>
</comment>
<keyword evidence="4" id="KW-0238">DNA-binding</keyword>
<proteinExistence type="predicted"/>
<feature type="region of interest" description="Disordered" evidence="8">
    <location>
        <begin position="335"/>
        <end position="383"/>
    </location>
</feature>
<evidence type="ECO:0000256" key="2">
    <source>
        <dbReference type="ARBA" id="ARBA00023015"/>
    </source>
</evidence>
<evidence type="ECO:0000256" key="1">
    <source>
        <dbReference type="ARBA" id="ARBA00004049"/>
    </source>
</evidence>
<evidence type="ECO:0000256" key="8">
    <source>
        <dbReference type="SAM" id="MobiDB-lite"/>
    </source>
</evidence>
<evidence type="ECO:0000256" key="7">
    <source>
        <dbReference type="SAM" id="Coils"/>
    </source>
</evidence>
<keyword evidence="2" id="KW-0805">Transcription regulation</keyword>
<reference evidence="10" key="1">
    <citation type="submission" date="2021-03" db="EMBL/GenBank/DDBJ databases">
        <authorList>
            <person name="Li Z."/>
            <person name="Yang C."/>
        </authorList>
    </citation>
    <scope>NUCLEOTIDE SEQUENCE</scope>
    <source>
        <strain evidence="10">Dzin_1.0</strain>
        <tissue evidence="10">Leaf</tissue>
    </source>
</reference>
<evidence type="ECO:0000313" key="11">
    <source>
        <dbReference type="Proteomes" id="UP001085076"/>
    </source>
</evidence>
<dbReference type="GO" id="GO:0003677">
    <property type="term" value="F:DNA binding"/>
    <property type="evidence" value="ECO:0007669"/>
    <property type="project" value="UniProtKB-KW"/>
</dbReference>
<gene>
    <name evidence="10" type="ORF">J5N97_005688</name>
</gene>
<dbReference type="GO" id="GO:0003700">
    <property type="term" value="F:DNA-binding transcription factor activity"/>
    <property type="evidence" value="ECO:0007669"/>
    <property type="project" value="InterPro"/>
</dbReference>
<evidence type="ECO:0000256" key="6">
    <source>
        <dbReference type="ARBA" id="ARBA00023242"/>
    </source>
</evidence>
<evidence type="ECO:0000256" key="3">
    <source>
        <dbReference type="ARBA" id="ARBA00023054"/>
    </source>
</evidence>
<keyword evidence="6" id="KW-0539">Nucleus</keyword>
<keyword evidence="11" id="KW-1185">Reference proteome</keyword>
<feature type="domain" description="RWP-RK" evidence="9">
    <location>
        <begin position="381"/>
        <end position="461"/>
    </location>
</feature>
<dbReference type="EMBL" id="JAGGNH010000001">
    <property type="protein sequence ID" value="KAJ0987332.1"/>
    <property type="molecule type" value="Genomic_DNA"/>
</dbReference>
<dbReference type="PROSITE" id="PS51519">
    <property type="entry name" value="RWP_RK"/>
    <property type="match status" value="1"/>
</dbReference>
<dbReference type="OrthoDB" id="6270329at2759"/>
<dbReference type="PANTHER" id="PTHR46373:SF5">
    <property type="entry name" value="RWP-RK DOMAIN PROTEIN"/>
    <property type="match status" value="1"/>
</dbReference>
<evidence type="ECO:0000256" key="4">
    <source>
        <dbReference type="ARBA" id="ARBA00023125"/>
    </source>
</evidence>
<reference evidence="10" key="2">
    <citation type="journal article" date="2022" name="Hortic Res">
        <title>The genome of Dioscorea zingiberensis sheds light on the biosynthesis, origin and evolution of the medicinally important diosgenin saponins.</title>
        <authorList>
            <person name="Li Y."/>
            <person name="Tan C."/>
            <person name="Li Z."/>
            <person name="Guo J."/>
            <person name="Li S."/>
            <person name="Chen X."/>
            <person name="Wang C."/>
            <person name="Dai X."/>
            <person name="Yang H."/>
            <person name="Song W."/>
            <person name="Hou L."/>
            <person name="Xu J."/>
            <person name="Tong Z."/>
            <person name="Xu A."/>
            <person name="Yuan X."/>
            <person name="Wang W."/>
            <person name="Yang Q."/>
            <person name="Chen L."/>
            <person name="Sun Z."/>
            <person name="Wang K."/>
            <person name="Pan B."/>
            <person name="Chen J."/>
            <person name="Bao Y."/>
            <person name="Liu F."/>
            <person name="Qi X."/>
            <person name="Gang D.R."/>
            <person name="Wen J."/>
            <person name="Li J."/>
        </authorList>
    </citation>
    <scope>NUCLEOTIDE SEQUENCE</scope>
    <source>
        <strain evidence="10">Dzin_1.0</strain>
    </source>
</reference>
<dbReference type="AlphaFoldDB" id="A0A9D5HT99"/>
<keyword evidence="5" id="KW-0804">Transcription</keyword>
<sequence length="483" mass="54015">MDAYDHGSEKIDQIVSFSEDDELLRYLNFSEPDHVSLSLQQETGNHGDQFSNNPVNISNTSHDLVDLDEVTIRKTSDDDMVVDCYCGNENFGKVLNGEPVINYLPWINGDNGEQRGSFDQPEIGQQLGFRDGHISFSNRECITSSGLEKAHEFIINQEWIPIGLDATILGKDAGGVLESESVPQMGIGDEVIHETTPFNNSDLTLTTLPMNLLDCSGCLVLRETVHQNELLTIKVTIHGGIGTFKHAIFKLEYHIEEIDSSADEFFIDFVGKSDEWIKEFLLQHNLSSANKGFTIQYDSLSSFYDALCAGMNTMNNGAQFPHQWPALIESIGPSVTTPQAHAAQVPTNTSSIGSSSCTPKHDSPGPVTKPTRSKNQRQNEWPSLLEQRERTKQLDMSEVGNFFNIPIVEAAKKLQICSTALKHICRRHGVKRWPFRKVQSKEKAISNLENELKNKSGEEAEKIQKQINKLRTAIERIREGKTP</sequence>
<dbReference type="InterPro" id="IPR044607">
    <property type="entry name" value="RKD-like"/>
</dbReference>
<name>A0A9D5HT99_9LILI</name>